<accession>A0AAV4SVL8</accession>
<proteinExistence type="predicted"/>
<sequence length="80" mass="8988">MLKISLVTKKYLGFTVLTCLTSKCPHVAKEETSLDWETKQIKQTGTVDRDVVSPNPDSDRKYWYATQITSVLGFSFIGTA</sequence>
<name>A0AAV4SVL8_9ARAC</name>
<reference evidence="1 2" key="1">
    <citation type="submission" date="2021-06" db="EMBL/GenBank/DDBJ databases">
        <title>Caerostris darwini draft genome.</title>
        <authorList>
            <person name="Kono N."/>
            <person name="Arakawa K."/>
        </authorList>
    </citation>
    <scope>NUCLEOTIDE SEQUENCE [LARGE SCALE GENOMIC DNA]</scope>
</reference>
<dbReference type="EMBL" id="BPLQ01008396">
    <property type="protein sequence ID" value="GIY37044.1"/>
    <property type="molecule type" value="Genomic_DNA"/>
</dbReference>
<dbReference type="AlphaFoldDB" id="A0AAV4SVL8"/>
<dbReference type="Proteomes" id="UP001054837">
    <property type="component" value="Unassembled WGS sequence"/>
</dbReference>
<organism evidence="1 2">
    <name type="scientific">Caerostris darwini</name>
    <dbReference type="NCBI Taxonomy" id="1538125"/>
    <lineage>
        <taxon>Eukaryota</taxon>
        <taxon>Metazoa</taxon>
        <taxon>Ecdysozoa</taxon>
        <taxon>Arthropoda</taxon>
        <taxon>Chelicerata</taxon>
        <taxon>Arachnida</taxon>
        <taxon>Araneae</taxon>
        <taxon>Araneomorphae</taxon>
        <taxon>Entelegynae</taxon>
        <taxon>Araneoidea</taxon>
        <taxon>Araneidae</taxon>
        <taxon>Caerostris</taxon>
    </lineage>
</organism>
<evidence type="ECO:0000313" key="1">
    <source>
        <dbReference type="EMBL" id="GIY37044.1"/>
    </source>
</evidence>
<comment type="caution">
    <text evidence="1">The sequence shown here is derived from an EMBL/GenBank/DDBJ whole genome shotgun (WGS) entry which is preliminary data.</text>
</comment>
<keyword evidence="2" id="KW-1185">Reference proteome</keyword>
<gene>
    <name evidence="1" type="ORF">CDAR_306501</name>
</gene>
<evidence type="ECO:0000313" key="2">
    <source>
        <dbReference type="Proteomes" id="UP001054837"/>
    </source>
</evidence>
<protein>
    <submittedName>
        <fullName evidence="1">Uncharacterized protein</fullName>
    </submittedName>
</protein>